<evidence type="ECO:0000256" key="1">
    <source>
        <dbReference type="SAM" id="Phobius"/>
    </source>
</evidence>
<keyword evidence="1" id="KW-1133">Transmembrane helix</keyword>
<keyword evidence="1" id="KW-0472">Membrane</keyword>
<dbReference type="AlphaFoldDB" id="N6WUI3"/>
<proteinExistence type="predicted"/>
<protein>
    <recommendedName>
        <fullName evidence="4">Amino acid transport protein</fullName>
    </recommendedName>
</protein>
<reference evidence="2 3" key="1">
    <citation type="journal article" date="2013" name="Genome Announc.">
        <title>Genome Sequence of the Polycyclic Aromatic Hydrocarbon-Degrading Bacterium Strain Marinobacter nanhaiticus D15-8WT.</title>
        <authorList>
            <person name="Cui Z."/>
            <person name="Gao W."/>
            <person name="Li Q."/>
            <person name="Xu G."/>
            <person name="Zheng L."/>
        </authorList>
    </citation>
    <scope>NUCLEOTIDE SEQUENCE [LARGE SCALE GENOMIC DNA]</scope>
    <source>
        <strain evidence="2 3">D15-8W</strain>
    </source>
</reference>
<keyword evidence="3" id="KW-1185">Reference proteome</keyword>
<name>N6WUI3_9GAMM</name>
<keyword evidence="1" id="KW-0812">Transmembrane</keyword>
<organism evidence="2 3">
    <name type="scientific">Marinobacter nanhaiticus D15-8W</name>
    <dbReference type="NCBI Taxonomy" id="626887"/>
    <lineage>
        <taxon>Bacteria</taxon>
        <taxon>Pseudomonadati</taxon>
        <taxon>Pseudomonadota</taxon>
        <taxon>Gammaproteobacteria</taxon>
        <taxon>Pseudomonadales</taxon>
        <taxon>Marinobacteraceae</taxon>
        <taxon>Marinobacter</taxon>
    </lineage>
</organism>
<evidence type="ECO:0000313" key="2">
    <source>
        <dbReference type="EMBL" id="ENO15191.1"/>
    </source>
</evidence>
<dbReference type="Proteomes" id="UP000013165">
    <property type="component" value="Unassembled WGS sequence"/>
</dbReference>
<sequence>MTDTTALFIALFFGSAGLGYLVYGRRQEKKVFFYTGIALMLFPYVINATLPMLAVGAGLLLLPKFLP</sequence>
<dbReference type="STRING" id="626887.J057_07571"/>
<evidence type="ECO:0000313" key="3">
    <source>
        <dbReference type="Proteomes" id="UP000013165"/>
    </source>
</evidence>
<evidence type="ECO:0008006" key="4">
    <source>
        <dbReference type="Google" id="ProtNLM"/>
    </source>
</evidence>
<comment type="caution">
    <text evidence="2">The sequence shown here is derived from an EMBL/GenBank/DDBJ whole genome shotgun (WGS) entry which is preliminary data.</text>
</comment>
<dbReference type="OrthoDB" id="9804360at2"/>
<dbReference type="RefSeq" id="WP_004579487.1">
    <property type="nucleotide sequence ID" value="NZ_AP028878.1"/>
</dbReference>
<gene>
    <name evidence="2" type="ORF">J057_07571</name>
</gene>
<dbReference type="EMBL" id="APLQ01000011">
    <property type="protein sequence ID" value="ENO15191.1"/>
    <property type="molecule type" value="Genomic_DNA"/>
</dbReference>
<feature type="transmembrane region" description="Helical" evidence="1">
    <location>
        <begin position="6"/>
        <end position="24"/>
    </location>
</feature>
<dbReference type="PATRIC" id="fig|626887.3.peg.1505"/>
<dbReference type="HOGENOM" id="CLU_204563_0_0_6"/>
<accession>N6WUI3</accession>
<feature type="transmembrane region" description="Helical" evidence="1">
    <location>
        <begin position="31"/>
        <end position="62"/>
    </location>
</feature>